<dbReference type="EMBL" id="WBSO01000004">
    <property type="protein sequence ID" value="KAB8299472.1"/>
    <property type="molecule type" value="Genomic_DNA"/>
</dbReference>
<dbReference type="AlphaFoldDB" id="A0A6A2VHW2"/>
<reference evidence="2 3" key="1">
    <citation type="submission" date="2019-09" db="EMBL/GenBank/DDBJ databases">
        <title>Characterization of the phylogenetic diversity of two novel species belonging to the genus Bifidobacterium: Bifidobacterium cebidarum sp. nov. and Bifidobacterium leontopitheci sp. nov.</title>
        <authorList>
            <person name="Lugli G.A."/>
            <person name="Duranti S."/>
            <person name="Milani C."/>
            <person name="Turroni F."/>
            <person name="Ventura M."/>
        </authorList>
    </citation>
    <scope>NUCLEOTIDE SEQUENCE [LARGE SCALE GENOMIC DNA]</scope>
    <source>
        <strain evidence="2 3">DSM 100238</strain>
    </source>
</reference>
<dbReference type="OrthoDB" id="4800194at2"/>
<evidence type="ECO:0000313" key="2">
    <source>
        <dbReference type="EMBL" id="KAB8299472.1"/>
    </source>
</evidence>
<keyword evidence="3" id="KW-1185">Reference proteome</keyword>
<accession>A0A6A2VHW2</accession>
<gene>
    <name evidence="2" type="ORF">DSM100238_0904</name>
</gene>
<proteinExistence type="predicted"/>
<dbReference type="RefSeq" id="WP_152355497.1">
    <property type="nucleotide sequence ID" value="NZ_JBHLXF010000037.1"/>
</dbReference>
<organism evidence="2 3">
    <name type="scientific">Bifidobacterium apri</name>
    <dbReference type="NCBI Taxonomy" id="1769423"/>
    <lineage>
        <taxon>Bacteria</taxon>
        <taxon>Bacillati</taxon>
        <taxon>Actinomycetota</taxon>
        <taxon>Actinomycetes</taxon>
        <taxon>Bifidobacteriales</taxon>
        <taxon>Bifidobacteriaceae</taxon>
        <taxon>Bifidobacterium</taxon>
    </lineage>
</organism>
<sequence length="214" mass="22950">MTSQGFEYQGDVGASDESAGEADADFAATWGPSDEDTARQYGYAAPITANSEGGGAASASYPSGYIHALINEENTGCIDQADARLGYGDTWFSAMGAYEKIRDDADAKALAADKVHRVMQQWGTCMANRGYTNRDPRELVGEYADRQAGTSPDTAEQKAAMADAACKVSTGFMQTIRESYAEAERQAVSDNQATMDQIKQLSETIYANAKRELA</sequence>
<protein>
    <submittedName>
        <fullName evidence="2">Uncharacterized protein</fullName>
    </submittedName>
</protein>
<dbReference type="Proteomes" id="UP000440041">
    <property type="component" value="Unassembled WGS sequence"/>
</dbReference>
<name>A0A6A2VHW2_9BIFI</name>
<evidence type="ECO:0000313" key="3">
    <source>
        <dbReference type="Proteomes" id="UP000440041"/>
    </source>
</evidence>
<comment type="caution">
    <text evidence="2">The sequence shown here is derived from an EMBL/GenBank/DDBJ whole genome shotgun (WGS) entry which is preliminary data.</text>
</comment>
<feature type="region of interest" description="Disordered" evidence="1">
    <location>
        <begin position="1"/>
        <end position="33"/>
    </location>
</feature>
<evidence type="ECO:0000256" key="1">
    <source>
        <dbReference type="SAM" id="MobiDB-lite"/>
    </source>
</evidence>